<dbReference type="Pfam" id="PF22629">
    <property type="entry name" value="ACT_AHAS_ss"/>
    <property type="match status" value="1"/>
</dbReference>
<dbReference type="SUPFAM" id="SSF55021">
    <property type="entry name" value="ACT-like"/>
    <property type="match status" value="1"/>
</dbReference>
<dbReference type="EMBL" id="FNAI01000010">
    <property type="protein sequence ID" value="SDE84756.1"/>
    <property type="molecule type" value="Genomic_DNA"/>
</dbReference>
<dbReference type="InterPro" id="IPR054480">
    <property type="entry name" value="AHAS_small-like_ACT"/>
</dbReference>
<proteinExistence type="predicted"/>
<sequence length="167" mass="18744">MRKPNPNETPYVITVYADDKKGLLAQLLMLFNRRDIPVQSLNVARTDLNEVVMVTIEVEMVATEINPILHKLEKVIEVYKAKAYLSADMPLPKVGIYRVTAERMDPGFWLLLQKHGATLSGMGKSSFLVQKTGSDRDLTALYEELEGPHLLAFCKSTLMAPETLVPQ</sequence>
<feature type="domain" description="ACT" evidence="1">
    <location>
        <begin position="12"/>
        <end position="86"/>
    </location>
</feature>
<dbReference type="Gene3D" id="3.30.70.260">
    <property type="match status" value="1"/>
</dbReference>
<dbReference type="PROSITE" id="PS51671">
    <property type="entry name" value="ACT"/>
    <property type="match status" value="1"/>
</dbReference>
<dbReference type="OrthoDB" id="794083at2"/>
<evidence type="ECO:0000259" key="1">
    <source>
        <dbReference type="PROSITE" id="PS51671"/>
    </source>
</evidence>
<protein>
    <submittedName>
        <fullName evidence="2">Acetolactate synthase, small subunit</fullName>
    </submittedName>
</protein>
<evidence type="ECO:0000313" key="2">
    <source>
        <dbReference type="EMBL" id="SDE84756.1"/>
    </source>
</evidence>
<dbReference type="InterPro" id="IPR002912">
    <property type="entry name" value="ACT_dom"/>
</dbReference>
<dbReference type="AlphaFoldDB" id="A0A1G7G9F2"/>
<organism evidence="2 3">
    <name type="scientific">Mucilaginibacter pineti</name>
    <dbReference type="NCBI Taxonomy" id="1391627"/>
    <lineage>
        <taxon>Bacteria</taxon>
        <taxon>Pseudomonadati</taxon>
        <taxon>Bacteroidota</taxon>
        <taxon>Sphingobacteriia</taxon>
        <taxon>Sphingobacteriales</taxon>
        <taxon>Sphingobacteriaceae</taxon>
        <taxon>Mucilaginibacter</taxon>
    </lineage>
</organism>
<dbReference type="Proteomes" id="UP000199072">
    <property type="component" value="Unassembled WGS sequence"/>
</dbReference>
<keyword evidence="3" id="KW-1185">Reference proteome</keyword>
<reference evidence="2 3" key="1">
    <citation type="submission" date="2016-10" db="EMBL/GenBank/DDBJ databases">
        <authorList>
            <person name="de Groot N.N."/>
        </authorList>
    </citation>
    <scope>NUCLEOTIDE SEQUENCE [LARGE SCALE GENOMIC DNA]</scope>
    <source>
        <strain evidence="2 3">47C3B</strain>
    </source>
</reference>
<name>A0A1G7G9F2_9SPHI</name>
<dbReference type="STRING" id="1391627.SAMN05216464_11035"/>
<gene>
    <name evidence="2" type="ORF">SAMN05216464_11035</name>
</gene>
<dbReference type="InterPro" id="IPR045865">
    <property type="entry name" value="ACT-like_dom_sf"/>
</dbReference>
<evidence type="ECO:0000313" key="3">
    <source>
        <dbReference type="Proteomes" id="UP000199072"/>
    </source>
</evidence>
<dbReference type="RefSeq" id="WP_091151839.1">
    <property type="nucleotide sequence ID" value="NZ_FNAI01000010.1"/>
</dbReference>
<accession>A0A1G7G9F2</accession>